<evidence type="ECO:0000313" key="3">
    <source>
        <dbReference type="Proteomes" id="UP001162156"/>
    </source>
</evidence>
<organism evidence="2 3">
    <name type="scientific">Rhamnusium bicolor</name>
    <dbReference type="NCBI Taxonomy" id="1586634"/>
    <lineage>
        <taxon>Eukaryota</taxon>
        <taxon>Metazoa</taxon>
        <taxon>Ecdysozoa</taxon>
        <taxon>Arthropoda</taxon>
        <taxon>Hexapoda</taxon>
        <taxon>Insecta</taxon>
        <taxon>Pterygota</taxon>
        <taxon>Neoptera</taxon>
        <taxon>Endopterygota</taxon>
        <taxon>Coleoptera</taxon>
        <taxon>Polyphaga</taxon>
        <taxon>Cucujiformia</taxon>
        <taxon>Chrysomeloidea</taxon>
        <taxon>Cerambycidae</taxon>
        <taxon>Lepturinae</taxon>
        <taxon>Rhagiini</taxon>
        <taxon>Rhamnusium</taxon>
    </lineage>
</organism>
<dbReference type="SUPFAM" id="SSF53720">
    <property type="entry name" value="ALDH-like"/>
    <property type="match status" value="1"/>
</dbReference>
<keyword evidence="3" id="KW-1185">Reference proteome</keyword>
<dbReference type="Proteomes" id="UP001162156">
    <property type="component" value="Unassembled WGS sequence"/>
</dbReference>
<dbReference type="InterPro" id="IPR016163">
    <property type="entry name" value="Ald_DH_C"/>
</dbReference>
<gene>
    <name evidence="2" type="ORF">NQ314_009679</name>
</gene>
<sequence length="655" mass="73527">MEDKVKNTRIQEIFQTMEYGENFEKTENAIEWINTKTGIFFAYVDKNNESPNGTPTEIKNRINGELLCTLYIPEITTVKNILSKSNGKIKWIDTKPFERAKLLNNLAREIENNADILSQIEIISRGILSKDTRNTAVPLLAQYFYYYSGFTVKHNQENPNWKPEGIAVGVISNENTLSNLGLLLAPALAAGYNIILQVGTKLCPVTAFILDLAEKVGIPKEVLRIIPSDNGELLPYLSSDNVAVLTLFVDLHNEKYLGINNFNKKILNLSSYRTPVIVFDDADLDSSSASIIDSAWGYQGLLPWSVNTILVQENIFEPFLNKIKTKLRFIKVGLSNNRMVDISVPSDESVIKLKKLTELAKSQGIQVFQTEQDTNTFTPTLFIGGKVQTNKVLAADEDQETNVVTVLAFRNIDEAVNLANNTRQGLAASIWSENIGVVNEVTRKLKDSGVGYFGGKEGFYEYAQIKKNSKACSVLEEPQQLNSSIANAVITAKNAKLNDKWLENWITDIYECITDSNMQSYSISQLGFNITSLRDPRGVVGIETIKEFDAHNIKLILSALFEGNSVILLNNCNNAQFFYTKFSQMLPSGVLNVFPYNLENVKTIAVHKELNAYFGDGMNPIFSFLPIKDCKVFTNVLNDWADVYKKVTFFKKYLV</sequence>
<accession>A0AAV8XXQ4</accession>
<proteinExistence type="predicted"/>
<reference evidence="2" key="1">
    <citation type="journal article" date="2023" name="Insect Mol. Biol.">
        <title>Genome sequencing provides insights into the evolution of gene families encoding plant cell wall-degrading enzymes in longhorned beetles.</title>
        <authorList>
            <person name="Shin N.R."/>
            <person name="Okamura Y."/>
            <person name="Kirsch R."/>
            <person name="Pauchet Y."/>
        </authorList>
    </citation>
    <scope>NUCLEOTIDE SEQUENCE</scope>
    <source>
        <strain evidence="2">RBIC_L_NR</strain>
    </source>
</reference>
<dbReference type="PANTHER" id="PTHR11699">
    <property type="entry name" value="ALDEHYDE DEHYDROGENASE-RELATED"/>
    <property type="match status" value="1"/>
</dbReference>
<dbReference type="InterPro" id="IPR015590">
    <property type="entry name" value="Aldehyde_DH_dom"/>
</dbReference>
<protein>
    <recommendedName>
        <fullName evidence="1">Aldehyde dehydrogenase domain-containing protein</fullName>
    </recommendedName>
</protein>
<dbReference type="Gene3D" id="3.40.605.10">
    <property type="entry name" value="Aldehyde Dehydrogenase, Chain A, domain 1"/>
    <property type="match status" value="1"/>
</dbReference>
<feature type="domain" description="Aldehyde dehydrogenase" evidence="1">
    <location>
        <begin position="56"/>
        <end position="449"/>
    </location>
</feature>
<dbReference type="InterPro" id="IPR016161">
    <property type="entry name" value="Ald_DH/histidinol_DH"/>
</dbReference>
<name>A0AAV8XXQ4_9CUCU</name>
<dbReference type="AlphaFoldDB" id="A0AAV8XXQ4"/>
<evidence type="ECO:0000313" key="2">
    <source>
        <dbReference type="EMBL" id="KAJ8943706.1"/>
    </source>
</evidence>
<dbReference type="InterPro" id="IPR016162">
    <property type="entry name" value="Ald_DH_N"/>
</dbReference>
<comment type="caution">
    <text evidence="2">The sequence shown here is derived from an EMBL/GenBank/DDBJ whole genome shotgun (WGS) entry which is preliminary data.</text>
</comment>
<evidence type="ECO:0000259" key="1">
    <source>
        <dbReference type="Pfam" id="PF00171"/>
    </source>
</evidence>
<dbReference type="GO" id="GO:0016620">
    <property type="term" value="F:oxidoreductase activity, acting on the aldehyde or oxo group of donors, NAD or NADP as acceptor"/>
    <property type="evidence" value="ECO:0007669"/>
    <property type="project" value="InterPro"/>
</dbReference>
<dbReference type="Pfam" id="PF00171">
    <property type="entry name" value="Aldedh"/>
    <property type="match status" value="1"/>
</dbReference>
<dbReference type="EMBL" id="JANEYF010002656">
    <property type="protein sequence ID" value="KAJ8943706.1"/>
    <property type="molecule type" value="Genomic_DNA"/>
</dbReference>
<dbReference type="Gene3D" id="3.40.309.10">
    <property type="entry name" value="Aldehyde Dehydrogenase, Chain A, domain 2"/>
    <property type="match status" value="1"/>
</dbReference>